<dbReference type="InterPro" id="IPR056288">
    <property type="entry name" value="CEP76_C"/>
</dbReference>
<accession>C5LVZ6</accession>
<dbReference type="OMA" id="CSIRRVI"/>
<dbReference type="Proteomes" id="UP000007800">
    <property type="component" value="Unassembled WGS sequence"/>
</dbReference>
<feature type="domain" description="Centrosomal protein of 76 kDa C-terminal" evidence="1">
    <location>
        <begin position="102"/>
        <end position="250"/>
    </location>
</feature>
<dbReference type="InterPro" id="IPR052434">
    <property type="entry name" value="Tectonic-like_complex_comp"/>
</dbReference>
<reference evidence="2 3" key="1">
    <citation type="submission" date="2008-07" db="EMBL/GenBank/DDBJ databases">
        <authorList>
            <person name="El-Sayed N."/>
            <person name="Caler E."/>
            <person name="Inman J."/>
            <person name="Amedeo P."/>
            <person name="Hass B."/>
            <person name="Wortman J."/>
        </authorList>
    </citation>
    <scope>NUCLEOTIDE SEQUENCE [LARGE SCALE GENOMIC DNA]</scope>
    <source>
        <strain evidence="3">ATCC 50983 / TXsc</strain>
    </source>
</reference>
<dbReference type="AlphaFoldDB" id="C5LVZ6"/>
<dbReference type="PANTHER" id="PTHR20837">
    <property type="entry name" value="CENTROSOMAL PROTEIN-RELATED"/>
    <property type="match status" value="1"/>
</dbReference>
<keyword evidence="3" id="KW-1185">Reference proteome</keyword>
<protein>
    <recommendedName>
        <fullName evidence="1">Centrosomal protein of 76 kDa C-terminal domain-containing protein</fullName>
    </recommendedName>
</protein>
<dbReference type="GO" id="GO:0035869">
    <property type="term" value="C:ciliary transition zone"/>
    <property type="evidence" value="ECO:0007669"/>
    <property type="project" value="TreeGrafter"/>
</dbReference>
<dbReference type="EMBL" id="GG686046">
    <property type="protein sequence ID" value="EEQ99066.1"/>
    <property type="molecule type" value="Genomic_DNA"/>
</dbReference>
<sequence length="254" mass="28373">MKGSAVDDVKHKATPYCPVRRVLTVFNEANVWFYRKQETGNSVEKHISVYEVNWDVSSKEDWGPLLPEDAKEALLETNTIVPIQAGWAHGDDLKYSNILKKDIDMLQASLQSRLESNIRQYRSSIGTGLTRLDSSLRNALLEICLQFEKHAQTHRVSGNESVFPLKAKEVPEITRASLEQSMGTLDQLVGDARVFGVPINVTFTDAATLWQKVVNTGVLDPVAQSCDFAVAVRIFSYPVDVLSVWAFVVCCARD</sequence>
<dbReference type="RefSeq" id="XP_002766349.1">
    <property type="nucleotide sequence ID" value="XM_002766303.1"/>
</dbReference>
<dbReference type="GeneID" id="9044390"/>
<dbReference type="GO" id="GO:1905515">
    <property type="term" value="P:non-motile cilium assembly"/>
    <property type="evidence" value="ECO:0007669"/>
    <property type="project" value="TreeGrafter"/>
</dbReference>
<proteinExistence type="predicted"/>
<dbReference type="InParanoid" id="C5LVZ6"/>
<evidence type="ECO:0000313" key="3">
    <source>
        <dbReference type="Proteomes" id="UP000007800"/>
    </source>
</evidence>
<dbReference type="GO" id="GO:1904491">
    <property type="term" value="P:protein localization to ciliary transition zone"/>
    <property type="evidence" value="ECO:0007669"/>
    <property type="project" value="TreeGrafter"/>
</dbReference>
<gene>
    <name evidence="2" type="ORF">Pmar_PMAR019711</name>
</gene>
<dbReference type="PANTHER" id="PTHR20837:SF0">
    <property type="entry name" value="COILED-COIL AND C2 DOMAIN-CONTAINING PROTEIN 2A"/>
    <property type="match status" value="1"/>
</dbReference>
<organism evidence="3">
    <name type="scientific">Perkinsus marinus (strain ATCC 50983 / TXsc)</name>
    <dbReference type="NCBI Taxonomy" id="423536"/>
    <lineage>
        <taxon>Eukaryota</taxon>
        <taxon>Sar</taxon>
        <taxon>Alveolata</taxon>
        <taxon>Perkinsozoa</taxon>
        <taxon>Perkinsea</taxon>
        <taxon>Perkinsida</taxon>
        <taxon>Perkinsidae</taxon>
        <taxon>Perkinsus</taxon>
    </lineage>
</organism>
<evidence type="ECO:0000313" key="2">
    <source>
        <dbReference type="EMBL" id="EEQ99066.1"/>
    </source>
</evidence>
<dbReference type="OrthoDB" id="2162143at2759"/>
<name>C5LVZ6_PERM5</name>
<evidence type="ECO:0000259" key="1">
    <source>
        <dbReference type="Pfam" id="PF24652"/>
    </source>
</evidence>
<dbReference type="Pfam" id="PF24652">
    <property type="entry name" value="CEP76_C"/>
    <property type="match status" value="1"/>
</dbReference>